<dbReference type="InterPro" id="IPR011055">
    <property type="entry name" value="Dup_hybrid_motif"/>
</dbReference>
<sequence length="310" mass="34739">MQLWEASKRKVSFVLIPNNEKALLQVELSFGMLLFLSFLALGLVLLSLSFLIYFSFFFERNTSLEKRAENQLVSFLFYDLLSQDLQDSVEDLESATESLNQLAWDQIPEKEMITQDYLLKEEYSRDDQELESNLNLYQQVVHTYVEFGLRLGNLVPNFQNAFEYLSMRESIFYSMPRGRPLKPGVGVVTSTFGNRSDPFGILPIGEFHSGIDFAAGEGTPIYATGPGVIANVDSTAGGLGRSVRINHENGFYTLYGHCSQILVSPGDRVKRGDKIALVGQTGKATGAHVHYEVHVGLDSPLDPEEYINLD</sequence>
<keyword evidence="2" id="KW-0812">Transmembrane</keyword>
<accession>A0A2P2DY22</accession>
<dbReference type="EMBL" id="BFBB01000003">
    <property type="protein sequence ID" value="GBF49535.1"/>
    <property type="molecule type" value="Genomic_DNA"/>
</dbReference>
<reference evidence="4 5" key="1">
    <citation type="submission" date="2018-02" db="EMBL/GenBank/DDBJ databases">
        <title>Novel Leptospira species isolated from soil and water in Japan.</title>
        <authorList>
            <person name="Nakao R."/>
            <person name="Masuzawa T."/>
        </authorList>
    </citation>
    <scope>NUCLEOTIDE SEQUENCE [LARGE SCALE GENOMIC DNA]</scope>
    <source>
        <strain evidence="4 5">YH101</strain>
    </source>
</reference>
<evidence type="ECO:0000259" key="3">
    <source>
        <dbReference type="Pfam" id="PF01551"/>
    </source>
</evidence>
<dbReference type="PANTHER" id="PTHR21666:SF285">
    <property type="entry name" value="M23 FAMILY METALLOPEPTIDASE"/>
    <property type="match status" value="1"/>
</dbReference>
<feature type="transmembrane region" description="Helical" evidence="2">
    <location>
        <begin position="33"/>
        <end position="58"/>
    </location>
</feature>
<dbReference type="InterPro" id="IPR016047">
    <property type="entry name" value="M23ase_b-sheet_dom"/>
</dbReference>
<keyword evidence="5" id="KW-1185">Reference proteome</keyword>
<dbReference type="InterPro" id="IPR050570">
    <property type="entry name" value="Cell_wall_metabolism_enzyme"/>
</dbReference>
<dbReference type="SUPFAM" id="SSF51261">
    <property type="entry name" value="Duplicated hybrid motif"/>
    <property type="match status" value="1"/>
</dbReference>
<proteinExistence type="predicted"/>
<gene>
    <name evidence="4" type="ORF">LPTSP4_10490</name>
</gene>
<dbReference type="PANTHER" id="PTHR21666">
    <property type="entry name" value="PEPTIDASE-RELATED"/>
    <property type="match status" value="1"/>
</dbReference>
<name>A0A2P2DY22_9LEPT</name>
<dbReference type="Gene3D" id="2.70.70.10">
    <property type="entry name" value="Glucose Permease (Domain IIA)"/>
    <property type="match status" value="1"/>
</dbReference>
<dbReference type="AlphaFoldDB" id="A0A2P2DY22"/>
<keyword evidence="1" id="KW-0175">Coiled coil</keyword>
<evidence type="ECO:0000256" key="1">
    <source>
        <dbReference type="SAM" id="Coils"/>
    </source>
</evidence>
<protein>
    <submittedName>
        <fullName evidence="4">Metalloendopeptidase</fullName>
    </submittedName>
</protein>
<evidence type="ECO:0000256" key="2">
    <source>
        <dbReference type="SAM" id="Phobius"/>
    </source>
</evidence>
<dbReference type="Proteomes" id="UP000245133">
    <property type="component" value="Unassembled WGS sequence"/>
</dbReference>
<evidence type="ECO:0000313" key="5">
    <source>
        <dbReference type="Proteomes" id="UP000245133"/>
    </source>
</evidence>
<organism evidence="4 5">
    <name type="scientific">Leptospira ryugenii</name>
    <dbReference type="NCBI Taxonomy" id="1917863"/>
    <lineage>
        <taxon>Bacteria</taxon>
        <taxon>Pseudomonadati</taxon>
        <taxon>Spirochaetota</taxon>
        <taxon>Spirochaetia</taxon>
        <taxon>Leptospirales</taxon>
        <taxon>Leptospiraceae</taxon>
        <taxon>Leptospira</taxon>
    </lineage>
</organism>
<keyword evidence="2" id="KW-0472">Membrane</keyword>
<dbReference type="CDD" id="cd12797">
    <property type="entry name" value="M23_peptidase"/>
    <property type="match status" value="1"/>
</dbReference>
<evidence type="ECO:0000313" key="4">
    <source>
        <dbReference type="EMBL" id="GBF49535.1"/>
    </source>
</evidence>
<feature type="domain" description="M23ase beta-sheet core" evidence="3">
    <location>
        <begin position="207"/>
        <end position="302"/>
    </location>
</feature>
<comment type="caution">
    <text evidence="4">The sequence shown here is derived from an EMBL/GenBank/DDBJ whole genome shotgun (WGS) entry which is preliminary data.</text>
</comment>
<dbReference type="Pfam" id="PF01551">
    <property type="entry name" value="Peptidase_M23"/>
    <property type="match status" value="1"/>
</dbReference>
<feature type="coiled-coil region" evidence="1">
    <location>
        <begin position="82"/>
        <end position="140"/>
    </location>
</feature>
<dbReference type="GO" id="GO:0004222">
    <property type="term" value="F:metalloendopeptidase activity"/>
    <property type="evidence" value="ECO:0007669"/>
    <property type="project" value="TreeGrafter"/>
</dbReference>
<keyword evidence="2" id="KW-1133">Transmembrane helix</keyword>